<sequence>MNTNNNNMRQAYNAMVASMDEAECNIFQKMLPSVCIGFLNQLWASDSQFCKQGCVAAVAGSERSTAPNSSAGDFPDEDSMFEEPLSVSSAPVVFGPWGQHPEGHGRQSL</sequence>
<dbReference type="Proteomes" id="UP001165960">
    <property type="component" value="Unassembled WGS sequence"/>
</dbReference>
<keyword evidence="2" id="KW-1185">Reference proteome</keyword>
<reference evidence="1" key="1">
    <citation type="submission" date="2022-04" db="EMBL/GenBank/DDBJ databases">
        <title>Genome of the entomopathogenic fungus Entomophthora muscae.</title>
        <authorList>
            <person name="Elya C."/>
            <person name="Lovett B.R."/>
            <person name="Lee E."/>
            <person name="Macias A.M."/>
            <person name="Hajek A.E."/>
            <person name="De Bivort B.L."/>
            <person name="Kasson M.T."/>
            <person name="De Fine Licht H.H."/>
            <person name="Stajich J.E."/>
        </authorList>
    </citation>
    <scope>NUCLEOTIDE SEQUENCE</scope>
    <source>
        <strain evidence="1">Berkeley</strain>
    </source>
</reference>
<protein>
    <submittedName>
        <fullName evidence="1">Uncharacterized protein</fullName>
    </submittedName>
</protein>
<organism evidence="1 2">
    <name type="scientific">Entomophthora muscae</name>
    <dbReference type="NCBI Taxonomy" id="34485"/>
    <lineage>
        <taxon>Eukaryota</taxon>
        <taxon>Fungi</taxon>
        <taxon>Fungi incertae sedis</taxon>
        <taxon>Zoopagomycota</taxon>
        <taxon>Entomophthoromycotina</taxon>
        <taxon>Entomophthoromycetes</taxon>
        <taxon>Entomophthorales</taxon>
        <taxon>Entomophthoraceae</taxon>
        <taxon>Entomophthora</taxon>
    </lineage>
</organism>
<name>A0ACC2SAP7_9FUNG</name>
<evidence type="ECO:0000313" key="2">
    <source>
        <dbReference type="Proteomes" id="UP001165960"/>
    </source>
</evidence>
<accession>A0ACC2SAP7</accession>
<proteinExistence type="predicted"/>
<comment type="caution">
    <text evidence="1">The sequence shown here is derived from an EMBL/GenBank/DDBJ whole genome shotgun (WGS) entry which is preliminary data.</text>
</comment>
<dbReference type="EMBL" id="QTSX02005685">
    <property type="protein sequence ID" value="KAJ9059419.1"/>
    <property type="molecule type" value="Genomic_DNA"/>
</dbReference>
<gene>
    <name evidence="1" type="ORF">DSO57_1002417</name>
</gene>
<evidence type="ECO:0000313" key="1">
    <source>
        <dbReference type="EMBL" id="KAJ9059419.1"/>
    </source>
</evidence>